<reference evidence="1 2" key="1">
    <citation type="journal article" date="2012" name="Stand. Genomic Sci.">
        <title>Complete genome sequencing and analysis of Saprospira grandis str. Lewin, a predatory marine bacterium.</title>
        <authorList>
            <person name="Saw J.H."/>
            <person name="Yuryev A."/>
            <person name="Kanbe M."/>
            <person name="Hou S."/>
            <person name="Young A.G."/>
            <person name="Aizawa S."/>
            <person name="Alam M."/>
        </authorList>
    </citation>
    <scope>NUCLEOTIDE SEQUENCE [LARGE SCALE GENOMIC DNA]</scope>
    <source>
        <strain evidence="1 2">Lewin</strain>
    </source>
</reference>
<name>H6L2K0_SAPGL</name>
<dbReference type="EMBL" id="CP002831">
    <property type="protein sequence ID" value="AFC23658.1"/>
    <property type="molecule type" value="Genomic_DNA"/>
</dbReference>
<evidence type="ECO:0000313" key="2">
    <source>
        <dbReference type="Proteomes" id="UP000007519"/>
    </source>
</evidence>
<sequence length="188" mass="20800">MDIHYYFSFLILLLSCACNSPKPAPISIQQIGPASRQLQFSPIALSKAELTDSSLIALEQLGQKSCACLAHFKDSLSLFLQDAKLSLDKMNGQGTEHPADLLQQIVQHPKLPAVLGFGRCLSIAQSQSPQILNCIQAKQKQQLPLKKLLALELPLIEEQMGQSCPEQQALFQAFNEFGQAMNRFQYGE</sequence>
<organism evidence="1 2">
    <name type="scientific">Saprospira grandis (strain Lewin)</name>
    <dbReference type="NCBI Taxonomy" id="984262"/>
    <lineage>
        <taxon>Bacteria</taxon>
        <taxon>Pseudomonadati</taxon>
        <taxon>Bacteroidota</taxon>
        <taxon>Saprospiria</taxon>
        <taxon>Saprospirales</taxon>
        <taxon>Saprospiraceae</taxon>
        <taxon>Saprospira</taxon>
    </lineage>
</organism>
<dbReference type="Proteomes" id="UP000007519">
    <property type="component" value="Chromosome"/>
</dbReference>
<dbReference type="AlphaFoldDB" id="H6L2K0"/>
<keyword evidence="2" id="KW-1185">Reference proteome</keyword>
<gene>
    <name evidence="1" type="ordered locus">SGRA_0922</name>
</gene>
<accession>H6L2K0</accession>
<dbReference type="HOGENOM" id="CLU_1440134_0_0_10"/>
<dbReference type="KEGG" id="sgn:SGRA_0922"/>
<evidence type="ECO:0000313" key="1">
    <source>
        <dbReference type="EMBL" id="AFC23658.1"/>
    </source>
</evidence>
<proteinExistence type="predicted"/>
<protein>
    <submittedName>
        <fullName evidence="1">Uncharacterized protein</fullName>
    </submittedName>
</protein>
<dbReference type="STRING" id="984262.SGRA_0922"/>
<dbReference type="RefSeq" id="WP_015691309.1">
    <property type="nucleotide sequence ID" value="NC_016940.1"/>
</dbReference>